<dbReference type="PRINTS" id="PR01438">
    <property type="entry name" value="UNVRSLSTRESS"/>
</dbReference>
<organism evidence="2 3">
    <name type="scientific">Halobium palmae</name>
    <dbReference type="NCBI Taxonomy" id="1776492"/>
    <lineage>
        <taxon>Archaea</taxon>
        <taxon>Methanobacteriati</taxon>
        <taxon>Methanobacteriota</taxon>
        <taxon>Stenosarchaea group</taxon>
        <taxon>Halobacteria</taxon>
        <taxon>Halobacteriales</taxon>
        <taxon>Haloferacaceae</taxon>
        <taxon>Halobium</taxon>
    </lineage>
</organism>
<proteinExistence type="predicted"/>
<sequence>MTTRILVPFDGSPPSERALEFATTEWPEAHVTLLYVINPSDAGFTPSSGVPTGAEKWFEGAKADAEELLAEATTGFDDAVDTMIEVGRPAQTIGEVADEAGYTHVVIGSHGRQGVQRILLGSVTEAVVRSAPVPVTVVR</sequence>
<dbReference type="Pfam" id="PF00582">
    <property type="entry name" value="Usp"/>
    <property type="match status" value="1"/>
</dbReference>
<dbReference type="InterPro" id="IPR014729">
    <property type="entry name" value="Rossmann-like_a/b/a_fold"/>
</dbReference>
<keyword evidence="3" id="KW-1185">Reference proteome</keyword>
<dbReference type="SUPFAM" id="SSF52402">
    <property type="entry name" value="Adenine nucleotide alpha hydrolases-like"/>
    <property type="match status" value="1"/>
</dbReference>
<accession>A0ABD5RYQ1</accession>
<evidence type="ECO:0000313" key="2">
    <source>
        <dbReference type="EMBL" id="MFC6724382.1"/>
    </source>
</evidence>
<protein>
    <submittedName>
        <fullName evidence="2">Universal stress protein</fullName>
    </submittedName>
</protein>
<comment type="caution">
    <text evidence="2">The sequence shown here is derived from an EMBL/GenBank/DDBJ whole genome shotgun (WGS) entry which is preliminary data.</text>
</comment>
<dbReference type="PANTHER" id="PTHR43010:SF1">
    <property type="entry name" value="USPA DOMAIN-CONTAINING PROTEIN"/>
    <property type="match status" value="1"/>
</dbReference>
<reference evidence="2 3" key="1">
    <citation type="journal article" date="2019" name="Int. J. Syst. Evol. Microbiol.">
        <title>The Global Catalogue of Microorganisms (GCM) 10K type strain sequencing project: providing services to taxonomists for standard genome sequencing and annotation.</title>
        <authorList>
            <consortium name="The Broad Institute Genomics Platform"/>
            <consortium name="The Broad Institute Genome Sequencing Center for Infectious Disease"/>
            <person name="Wu L."/>
            <person name="Ma J."/>
        </authorList>
    </citation>
    <scope>NUCLEOTIDE SEQUENCE [LARGE SCALE GENOMIC DNA]</scope>
    <source>
        <strain evidence="2 3">NBRC 111368</strain>
    </source>
</reference>
<evidence type="ECO:0000313" key="3">
    <source>
        <dbReference type="Proteomes" id="UP001596328"/>
    </source>
</evidence>
<dbReference type="InterPro" id="IPR006015">
    <property type="entry name" value="Universal_stress_UspA"/>
</dbReference>
<gene>
    <name evidence="2" type="ORF">ACFQE1_08350</name>
</gene>
<dbReference type="InterPro" id="IPR051688">
    <property type="entry name" value="USP_A"/>
</dbReference>
<evidence type="ECO:0000259" key="1">
    <source>
        <dbReference type="Pfam" id="PF00582"/>
    </source>
</evidence>
<dbReference type="CDD" id="cd00293">
    <property type="entry name" value="USP-like"/>
    <property type="match status" value="1"/>
</dbReference>
<dbReference type="AlphaFoldDB" id="A0ABD5RYQ1"/>
<feature type="domain" description="UspA" evidence="1">
    <location>
        <begin position="1"/>
        <end position="139"/>
    </location>
</feature>
<dbReference type="PANTHER" id="PTHR43010">
    <property type="entry name" value="UNIVERSAL STRESS PROTEIN SLR1230"/>
    <property type="match status" value="1"/>
</dbReference>
<dbReference type="InterPro" id="IPR006016">
    <property type="entry name" value="UspA"/>
</dbReference>
<name>A0ABD5RYQ1_9EURY</name>
<dbReference type="Proteomes" id="UP001596328">
    <property type="component" value="Unassembled WGS sequence"/>
</dbReference>
<dbReference type="Gene3D" id="3.40.50.620">
    <property type="entry name" value="HUPs"/>
    <property type="match status" value="1"/>
</dbReference>
<dbReference type="EMBL" id="JBHSWU010000166">
    <property type="protein sequence ID" value="MFC6724382.1"/>
    <property type="molecule type" value="Genomic_DNA"/>
</dbReference>